<name>A0A1T4PWK7_9HYPH</name>
<dbReference type="InterPro" id="IPR005939">
    <property type="entry name" value="BLH_phosphatase-like"/>
</dbReference>
<dbReference type="Gene3D" id="3.90.190.10">
    <property type="entry name" value="Protein tyrosine phosphatase superfamily"/>
    <property type="match status" value="1"/>
</dbReference>
<dbReference type="NCBIfam" id="TIGR01244">
    <property type="entry name" value="TIGR01244 family sulfur transferase"/>
    <property type="match status" value="1"/>
</dbReference>
<dbReference type="EMBL" id="FUXL01000004">
    <property type="protein sequence ID" value="SJZ95601.1"/>
    <property type="molecule type" value="Genomic_DNA"/>
</dbReference>
<feature type="domain" description="Beta-lactamase hydrolase-like protein phosphatase-like" evidence="1">
    <location>
        <begin position="4"/>
        <end position="108"/>
    </location>
</feature>
<evidence type="ECO:0000313" key="3">
    <source>
        <dbReference type="Proteomes" id="UP000190135"/>
    </source>
</evidence>
<dbReference type="Pfam" id="PF04273">
    <property type="entry name" value="BLH_phosphatase"/>
    <property type="match status" value="1"/>
</dbReference>
<accession>A0A1T4PWK7</accession>
<keyword evidence="3" id="KW-1185">Reference proteome</keyword>
<reference evidence="2 3" key="1">
    <citation type="submission" date="2017-02" db="EMBL/GenBank/DDBJ databases">
        <authorList>
            <person name="Peterson S.W."/>
        </authorList>
    </citation>
    <scope>NUCLEOTIDE SEQUENCE [LARGE SCALE GENOMIC DNA]</scope>
    <source>
        <strain evidence="2 3">USBA 369</strain>
    </source>
</reference>
<dbReference type="Proteomes" id="UP000190135">
    <property type="component" value="Unassembled WGS sequence"/>
</dbReference>
<proteinExistence type="predicted"/>
<dbReference type="AlphaFoldDB" id="A0A1T4PWK7"/>
<gene>
    <name evidence="2" type="ORF">SAMN05428963_104193</name>
</gene>
<protein>
    <submittedName>
        <fullName evidence="2">Sulfide:quinone oxidoreductase</fullName>
    </submittedName>
</protein>
<dbReference type="InterPro" id="IPR029021">
    <property type="entry name" value="Prot-tyrosine_phosphatase-like"/>
</dbReference>
<sequence length="129" mass="13792">MQAKKITEELSVAGQVLPSEMKDVKAAGFRALIVNRPDGEEPGQPTFEEVKSAAAAEGIEARFVPVRAPSEADAQKFGEAFEASPKPVLAFCRSGARSTGLWSMWQASQEKGHGDAKPGGLFGLFSRKK</sequence>
<evidence type="ECO:0000313" key="2">
    <source>
        <dbReference type="EMBL" id="SJZ95601.1"/>
    </source>
</evidence>
<dbReference type="STRING" id="1365950.SAMN05428963_104193"/>
<evidence type="ECO:0000259" key="1">
    <source>
        <dbReference type="Pfam" id="PF04273"/>
    </source>
</evidence>
<organism evidence="2 3">
    <name type="scientific">Consotaella salsifontis</name>
    <dbReference type="NCBI Taxonomy" id="1365950"/>
    <lineage>
        <taxon>Bacteria</taxon>
        <taxon>Pseudomonadati</taxon>
        <taxon>Pseudomonadota</taxon>
        <taxon>Alphaproteobacteria</taxon>
        <taxon>Hyphomicrobiales</taxon>
        <taxon>Aurantimonadaceae</taxon>
        <taxon>Consotaella</taxon>
    </lineage>
</organism>
<dbReference type="GO" id="GO:0016787">
    <property type="term" value="F:hydrolase activity"/>
    <property type="evidence" value="ECO:0007669"/>
    <property type="project" value="InterPro"/>
</dbReference>
<dbReference type="RefSeq" id="WP_165690807.1">
    <property type="nucleotide sequence ID" value="NZ_FUXL01000004.1"/>
</dbReference>